<name>A0ABZ1BUI9_9FIRM</name>
<dbReference type="Proteomes" id="UP001333102">
    <property type="component" value="Chromosome"/>
</dbReference>
<gene>
    <name evidence="7" type="primary">fliS</name>
    <name evidence="7" type="ORF">VLY81_06440</name>
</gene>
<keyword evidence="7" id="KW-0969">Cilium</keyword>
<dbReference type="InterPro" id="IPR036584">
    <property type="entry name" value="FliS_sf"/>
</dbReference>
<protein>
    <recommendedName>
        <fullName evidence="6">Flagellar secretion chaperone FliS</fullName>
    </recommendedName>
</protein>
<evidence type="ECO:0000256" key="4">
    <source>
        <dbReference type="ARBA" id="ARBA00022795"/>
    </source>
</evidence>
<keyword evidence="7" id="KW-0966">Cell projection</keyword>
<evidence type="ECO:0000256" key="1">
    <source>
        <dbReference type="ARBA" id="ARBA00004514"/>
    </source>
</evidence>
<dbReference type="RefSeq" id="WP_324670195.1">
    <property type="nucleotide sequence ID" value="NZ_CP141614.1"/>
</dbReference>
<keyword evidence="8" id="KW-1185">Reference proteome</keyword>
<keyword evidence="3 6" id="KW-0963">Cytoplasm</keyword>
<keyword evidence="5" id="KW-0143">Chaperone</keyword>
<accession>A0ABZ1BUI9</accession>
<dbReference type="InterPro" id="IPR003713">
    <property type="entry name" value="FliS"/>
</dbReference>
<evidence type="ECO:0000256" key="3">
    <source>
        <dbReference type="ARBA" id="ARBA00022490"/>
    </source>
</evidence>
<evidence type="ECO:0000313" key="8">
    <source>
        <dbReference type="Proteomes" id="UP001333102"/>
    </source>
</evidence>
<dbReference type="PANTHER" id="PTHR34773">
    <property type="entry name" value="FLAGELLAR SECRETION CHAPERONE FLIS"/>
    <property type="match status" value="1"/>
</dbReference>
<dbReference type="Pfam" id="PF02561">
    <property type="entry name" value="FliS"/>
    <property type="match status" value="1"/>
</dbReference>
<comment type="similarity">
    <text evidence="2 6">Belongs to the FliS family.</text>
</comment>
<dbReference type="PANTHER" id="PTHR34773:SF1">
    <property type="entry name" value="FLAGELLAR SECRETION CHAPERONE FLIS"/>
    <property type="match status" value="1"/>
</dbReference>
<dbReference type="NCBIfam" id="TIGR00208">
    <property type="entry name" value="fliS"/>
    <property type="match status" value="1"/>
</dbReference>
<evidence type="ECO:0000313" key="7">
    <source>
        <dbReference type="EMBL" id="WRP15787.1"/>
    </source>
</evidence>
<dbReference type="EMBL" id="CP141614">
    <property type="protein sequence ID" value="WRP15787.1"/>
    <property type="molecule type" value="Genomic_DNA"/>
</dbReference>
<evidence type="ECO:0000256" key="6">
    <source>
        <dbReference type="PIRNR" id="PIRNR039090"/>
    </source>
</evidence>
<keyword evidence="7" id="KW-0282">Flagellum</keyword>
<dbReference type="SUPFAM" id="SSF101116">
    <property type="entry name" value="Flagellar export chaperone FliS"/>
    <property type="match status" value="1"/>
</dbReference>
<dbReference type="PIRSF" id="PIRSF039090">
    <property type="entry name" value="Flis"/>
    <property type="match status" value="1"/>
</dbReference>
<sequence>MNGEEAVLAYRRQQVETASPAQLVVMLYDGCIRHCRAAQEAIAREGRDAAARHLLKAQDIVSELMACLNLDAGGEIATRLLRLYEYMYRRLVLANVRKDASAVREVEGLLVGLRDAWAQVASTPPATMQPASDRGAGPVA</sequence>
<evidence type="ECO:0000256" key="2">
    <source>
        <dbReference type="ARBA" id="ARBA00008787"/>
    </source>
</evidence>
<comment type="subcellular location">
    <subcellularLocation>
        <location evidence="1 6">Cytoplasm</location>
        <location evidence="1 6">Cytosol</location>
    </subcellularLocation>
</comment>
<proteinExistence type="inferred from homology"/>
<organism evidence="7 8">
    <name type="scientific">Geochorda subterranea</name>
    <dbReference type="NCBI Taxonomy" id="3109564"/>
    <lineage>
        <taxon>Bacteria</taxon>
        <taxon>Bacillati</taxon>
        <taxon>Bacillota</taxon>
        <taxon>Limnochordia</taxon>
        <taxon>Limnochordales</taxon>
        <taxon>Geochordaceae</taxon>
        <taxon>Geochorda</taxon>
    </lineage>
</organism>
<dbReference type="CDD" id="cd16098">
    <property type="entry name" value="FliS"/>
    <property type="match status" value="1"/>
</dbReference>
<keyword evidence="4 6" id="KW-1005">Bacterial flagellum biogenesis</keyword>
<dbReference type="Gene3D" id="1.20.120.340">
    <property type="entry name" value="Flagellar protein FliS"/>
    <property type="match status" value="1"/>
</dbReference>
<reference evidence="8" key="1">
    <citation type="submission" date="2023-12" db="EMBL/GenBank/DDBJ databases">
        <title>Novel isolates from deep terrestrial aquifers shed light on the physiology and ecology of the class Limnochordia.</title>
        <authorList>
            <person name="Karnachuk O.V."/>
            <person name="Lukina A.P."/>
            <person name="Avakyan M.R."/>
            <person name="Kadnikov V."/>
            <person name="Begmatov S."/>
            <person name="Beletsky A.V."/>
            <person name="Mardanov A.V."/>
            <person name="Ravin N.V."/>
        </authorList>
    </citation>
    <scope>NUCLEOTIDE SEQUENCE [LARGE SCALE GENOMIC DNA]</scope>
    <source>
        <strain evidence="8">LN</strain>
    </source>
</reference>
<evidence type="ECO:0000256" key="5">
    <source>
        <dbReference type="ARBA" id="ARBA00023186"/>
    </source>
</evidence>